<keyword evidence="13" id="KW-1185">Reference proteome</keyword>
<dbReference type="GO" id="GO:0006730">
    <property type="term" value="P:one-carbon metabolic process"/>
    <property type="evidence" value="ECO:0007669"/>
    <property type="project" value="UniProtKB-KW"/>
</dbReference>
<dbReference type="InterPro" id="IPR002347">
    <property type="entry name" value="SDR_fam"/>
</dbReference>
<comment type="function">
    <text evidence="5">Catalyzes the reduction of dihydromonapterin to tetrahydromonapterin. Also has lower activity with dihydrofolate.</text>
</comment>
<comment type="catalytic activity">
    <reaction evidence="11">
        <text>7,8-dihydromonapterin + NADPH + H(+) = 5,6,7,8-tetrahydromonapterin + NADP(+)</text>
        <dbReference type="Rhea" id="RHEA:34847"/>
        <dbReference type="ChEBI" id="CHEBI:15378"/>
        <dbReference type="ChEBI" id="CHEBI:57783"/>
        <dbReference type="ChEBI" id="CHEBI:58349"/>
        <dbReference type="ChEBI" id="CHEBI:71175"/>
        <dbReference type="ChEBI" id="CHEBI:71177"/>
        <dbReference type="EC" id="1.5.1.50"/>
    </reaction>
</comment>
<evidence type="ECO:0000256" key="10">
    <source>
        <dbReference type="ARBA" id="ARBA00048873"/>
    </source>
</evidence>
<proteinExistence type="inferred from homology"/>
<dbReference type="SUPFAM" id="SSF51735">
    <property type="entry name" value="NAD(P)-binding Rossmann-fold domains"/>
    <property type="match status" value="1"/>
</dbReference>
<dbReference type="RefSeq" id="WP_104321035.1">
    <property type="nucleotide sequence ID" value="NZ_PSSX01000003.1"/>
</dbReference>
<comment type="catalytic activity">
    <reaction evidence="10">
        <text>(6S)-5,6,7,8-tetrahydrofolate + NADP(+) = 7,8-dihydrofolate + NADPH + H(+)</text>
        <dbReference type="Rhea" id="RHEA:15009"/>
        <dbReference type="ChEBI" id="CHEBI:15378"/>
        <dbReference type="ChEBI" id="CHEBI:57451"/>
        <dbReference type="ChEBI" id="CHEBI:57453"/>
        <dbReference type="ChEBI" id="CHEBI:57783"/>
        <dbReference type="ChEBI" id="CHEBI:58349"/>
        <dbReference type="EC" id="1.5.1.3"/>
    </reaction>
</comment>
<comment type="caution">
    <text evidence="12">The sequence shown here is derived from an EMBL/GenBank/DDBJ whole genome shotgun (WGS) entry which is preliminary data.</text>
</comment>
<evidence type="ECO:0000256" key="3">
    <source>
        <dbReference type="ARBA" id="ARBA00022857"/>
    </source>
</evidence>
<evidence type="ECO:0000256" key="7">
    <source>
        <dbReference type="ARBA" id="ARBA00039145"/>
    </source>
</evidence>
<dbReference type="PRINTS" id="PR00081">
    <property type="entry name" value="GDHRDH"/>
</dbReference>
<dbReference type="EMBL" id="PSSX01000003">
    <property type="protein sequence ID" value="PPI85266.1"/>
    <property type="molecule type" value="Genomic_DNA"/>
</dbReference>
<dbReference type="PANTHER" id="PTHR43639:SF6">
    <property type="entry name" value="DIHYDROMONAPTERIN REDUCTASE"/>
    <property type="match status" value="1"/>
</dbReference>
<evidence type="ECO:0000256" key="5">
    <source>
        <dbReference type="ARBA" id="ARBA00037508"/>
    </source>
</evidence>
<dbReference type="AlphaFoldDB" id="A0A2S5ZD00"/>
<evidence type="ECO:0000313" key="12">
    <source>
        <dbReference type="EMBL" id="PPI85266.1"/>
    </source>
</evidence>
<evidence type="ECO:0000256" key="11">
    <source>
        <dbReference type="ARBA" id="ARBA00049376"/>
    </source>
</evidence>
<sequence>MTAPVLITGAGQRIGLAFARACLDRGQPIIVTYRTYRPAIDALQRAGAECIHADFATNKGIDDFIEALKSRTSELRAIIHNASDWLPESEDSDPADVMNAMMQIHVMTPYRINLACRSMLEKGDSTADIIHMTDYVVEKGSAKHIAYAASKAALTNLTLSFSRLLAPNVKVNAVAPSLIMFNQGDSEAYRERTLKKSLLGIEPGAEVAVATLQFLLDNPYITGRTLPLDGGRHLA</sequence>
<evidence type="ECO:0000256" key="4">
    <source>
        <dbReference type="ARBA" id="ARBA00023002"/>
    </source>
</evidence>
<dbReference type="EC" id="1.5.1.50" evidence="7"/>
<comment type="similarity">
    <text evidence="6">Belongs to the short-chain dehydrogenases/reductases (SDR) family. FolM subfamily.</text>
</comment>
<dbReference type="EC" id="1.5.1.3" evidence="1"/>
<dbReference type="Gene3D" id="3.40.50.720">
    <property type="entry name" value="NAD(P)-binding Rossmann-like Domain"/>
    <property type="match status" value="1"/>
</dbReference>
<dbReference type="Pfam" id="PF13561">
    <property type="entry name" value="adh_short_C2"/>
    <property type="match status" value="1"/>
</dbReference>
<evidence type="ECO:0000256" key="2">
    <source>
        <dbReference type="ARBA" id="ARBA00022563"/>
    </source>
</evidence>
<accession>A0A2S5ZD00</accession>
<dbReference type="InterPro" id="IPR036291">
    <property type="entry name" value="NAD(P)-bd_dom_sf"/>
</dbReference>
<protein>
    <recommendedName>
        <fullName evidence="8">Dihydromonapterin reductase</fullName>
        <ecNumber evidence="1">1.5.1.3</ecNumber>
        <ecNumber evidence="7">1.5.1.50</ecNumber>
    </recommendedName>
    <alternativeName>
        <fullName evidence="9">Dihydrofolate reductase</fullName>
    </alternativeName>
</protein>
<gene>
    <name evidence="12" type="ORF">KEHDKFFH_05805</name>
</gene>
<dbReference type="NCBIfam" id="NF005066">
    <property type="entry name" value="PRK06483.1"/>
    <property type="match status" value="1"/>
</dbReference>
<dbReference type="InterPro" id="IPR020904">
    <property type="entry name" value="Sc_DH/Rdtase_CS"/>
</dbReference>
<reference evidence="12 13" key="1">
    <citation type="submission" date="2018-01" db="EMBL/GenBank/DDBJ databases">
        <title>Complete genome sequences of the type strains of Marinobacter flavimaris and Marinobacter maroccanus.</title>
        <authorList>
            <person name="Palau M."/>
            <person name="Boujida N."/>
            <person name="Manresa A."/>
            <person name="Minana-Galbis D."/>
        </authorList>
    </citation>
    <scope>NUCLEOTIDE SEQUENCE [LARGE SCALE GENOMIC DNA]</scope>
    <source>
        <strain evidence="12 13">N4</strain>
    </source>
</reference>
<keyword evidence="3" id="KW-0521">NADP</keyword>
<evidence type="ECO:0000256" key="8">
    <source>
        <dbReference type="ARBA" id="ARBA00039631"/>
    </source>
</evidence>
<dbReference type="PANTHER" id="PTHR43639">
    <property type="entry name" value="OXIDOREDUCTASE, SHORT-CHAIN DEHYDROGENASE/REDUCTASE FAMILY (AFU_ORTHOLOGUE AFUA_5G02870)"/>
    <property type="match status" value="1"/>
</dbReference>
<dbReference type="GO" id="GO:0004146">
    <property type="term" value="F:dihydrofolate reductase activity"/>
    <property type="evidence" value="ECO:0007669"/>
    <property type="project" value="UniProtKB-EC"/>
</dbReference>
<evidence type="ECO:0000256" key="6">
    <source>
        <dbReference type="ARBA" id="ARBA00038212"/>
    </source>
</evidence>
<organism evidence="12 13">
    <name type="scientific">Marinobacter maroccanus</name>
    <dbReference type="NCBI Taxonomy" id="2055143"/>
    <lineage>
        <taxon>Bacteria</taxon>
        <taxon>Pseudomonadati</taxon>
        <taxon>Pseudomonadota</taxon>
        <taxon>Gammaproteobacteria</taxon>
        <taxon>Pseudomonadales</taxon>
        <taxon>Marinobacteraceae</taxon>
        <taxon>Marinobacter</taxon>
    </lineage>
</organism>
<evidence type="ECO:0000256" key="9">
    <source>
        <dbReference type="ARBA" id="ARBA00042299"/>
    </source>
</evidence>
<evidence type="ECO:0000313" key="13">
    <source>
        <dbReference type="Proteomes" id="UP000239917"/>
    </source>
</evidence>
<name>A0A2S5ZD00_9GAMM</name>
<evidence type="ECO:0000256" key="1">
    <source>
        <dbReference type="ARBA" id="ARBA00012856"/>
    </source>
</evidence>
<dbReference type="PROSITE" id="PS00061">
    <property type="entry name" value="ADH_SHORT"/>
    <property type="match status" value="1"/>
</dbReference>
<dbReference type="Proteomes" id="UP000239917">
    <property type="component" value="Unassembled WGS sequence"/>
</dbReference>
<dbReference type="OrthoDB" id="9793499at2"/>
<keyword evidence="4" id="KW-0560">Oxidoreductase</keyword>
<keyword evidence="2" id="KW-0554">One-carbon metabolism</keyword>